<dbReference type="InterPro" id="IPR038765">
    <property type="entry name" value="Papain-like_cys_pep_sf"/>
</dbReference>
<dbReference type="GO" id="GO:0005634">
    <property type="term" value="C:nucleus"/>
    <property type="evidence" value="ECO:0007669"/>
    <property type="project" value="TreeGrafter"/>
</dbReference>
<protein>
    <recommendedName>
        <fullName evidence="2">ubiquitinyl hydrolase 1</fullName>
        <ecNumber evidence="2">3.4.19.12</ecNumber>
    </recommendedName>
</protein>
<dbReference type="InterPro" id="IPR042468">
    <property type="entry name" value="Peptidase_C65_otubain_sub1"/>
</dbReference>
<evidence type="ECO:0000256" key="5">
    <source>
        <dbReference type="ARBA" id="ARBA00022801"/>
    </source>
</evidence>
<feature type="region of interest" description="Disordered" evidence="7">
    <location>
        <begin position="415"/>
        <end position="465"/>
    </location>
</feature>
<evidence type="ECO:0000259" key="8">
    <source>
        <dbReference type="PROSITE" id="PS50802"/>
    </source>
</evidence>
<organism evidence="9 10">
    <name type="scientific">Leersia perrieri</name>
    <dbReference type="NCBI Taxonomy" id="77586"/>
    <lineage>
        <taxon>Eukaryota</taxon>
        <taxon>Viridiplantae</taxon>
        <taxon>Streptophyta</taxon>
        <taxon>Embryophyta</taxon>
        <taxon>Tracheophyta</taxon>
        <taxon>Spermatophyta</taxon>
        <taxon>Magnoliopsida</taxon>
        <taxon>Liliopsida</taxon>
        <taxon>Poales</taxon>
        <taxon>Poaceae</taxon>
        <taxon>BOP clade</taxon>
        <taxon>Oryzoideae</taxon>
        <taxon>Oryzeae</taxon>
        <taxon>Oryzinae</taxon>
        <taxon>Leersia</taxon>
    </lineage>
</organism>
<comment type="catalytic activity">
    <reaction evidence="1">
        <text>Thiol-dependent hydrolysis of ester, thioester, amide, peptide and isopeptide bonds formed by the C-terminal Gly of ubiquitin (a 76-residue protein attached to proteins as an intracellular targeting signal).</text>
        <dbReference type="EC" id="3.4.19.12"/>
    </reaction>
</comment>
<keyword evidence="3" id="KW-0645">Protease</keyword>
<dbReference type="Gene3D" id="3.30.200.60">
    <property type="entry name" value="Peptidase C65 Otubain, subdomain 1"/>
    <property type="match status" value="2"/>
</dbReference>
<keyword evidence="10" id="KW-1185">Reference proteome</keyword>
<dbReference type="HOGENOM" id="CLU_511309_0_0_1"/>
<dbReference type="EnsemblPlants" id="LPERR04G23340.1">
    <property type="protein sequence ID" value="LPERR04G23340.1"/>
    <property type="gene ID" value="LPERR04G23340"/>
</dbReference>
<keyword evidence="4" id="KW-0833">Ubl conjugation pathway</keyword>
<dbReference type="EC" id="3.4.19.12" evidence="2"/>
<evidence type="ECO:0000256" key="3">
    <source>
        <dbReference type="ARBA" id="ARBA00022670"/>
    </source>
</evidence>
<accession>A0A0D9WAF6</accession>
<evidence type="ECO:0000313" key="9">
    <source>
        <dbReference type="EnsemblPlants" id="LPERR04G23340.1"/>
    </source>
</evidence>
<reference evidence="9" key="3">
    <citation type="submission" date="2015-04" db="UniProtKB">
        <authorList>
            <consortium name="EnsemblPlants"/>
        </authorList>
    </citation>
    <scope>IDENTIFICATION</scope>
</reference>
<dbReference type="InterPro" id="IPR042467">
    <property type="entry name" value="Peptidase_C65_otubain_sub2"/>
</dbReference>
<feature type="region of interest" description="Disordered" evidence="7">
    <location>
        <begin position="1"/>
        <end position="58"/>
    </location>
</feature>
<dbReference type="CDD" id="cd22749">
    <property type="entry name" value="Otubain_C65"/>
    <property type="match status" value="1"/>
</dbReference>
<feature type="compositionally biased region" description="Polar residues" evidence="7">
    <location>
        <begin position="437"/>
        <end position="446"/>
    </location>
</feature>
<dbReference type="InterPro" id="IPR003323">
    <property type="entry name" value="OTU_dom"/>
</dbReference>
<feature type="compositionally biased region" description="Low complexity" evidence="7">
    <location>
        <begin position="36"/>
        <end position="47"/>
    </location>
</feature>
<sequence length="488" mass="54609">MRRKPFASEGLGCDADSDSGGSSASSGDGVGGGGSPSPSTKTSSSSSPSPPSSRLPSLLRTLPSQQSFFDACRYKRGWGVDPFLLEEQKQRGWDSDPFLLQEQEQRGWDSDPFLLQEWDLDPFPEWELTRLQEIVKITSDDSIGCQTTLDDWSKTGNNKYDSCKLGEKKHILDLAVEFEDNTIRQKIVLLSKKYDFFRPVDRDGNCFYRAFIFNYMEHIMEMQDDFERSTEAHRIHKRVEKCEQAYRVDSFGISEVDFKIVFTAFEHYVIKPIENGFGIEHIYQINKQDDIAKKILRFLRFLTEIEICSHKEFYKGFVGEEGPSVFEFCQFEVRPENAEASSTQVMALVNALRIPLVVANLDTSLNNGKAEVNYHNLYPRPESEEGTTSGSPNLHERVSSESSGYHAAIGAPMELQNLPSTSGSSTSSSSEALGMQSIGTSSSPSQADPGERNGNGDETIAHSSSPAEGRLLLTLLYRPGHYDILYPK</sequence>
<reference evidence="10" key="2">
    <citation type="submission" date="2013-12" db="EMBL/GenBank/DDBJ databases">
        <authorList>
            <person name="Yu Y."/>
            <person name="Lee S."/>
            <person name="de Baynast K."/>
            <person name="Wissotski M."/>
            <person name="Liu L."/>
            <person name="Talag J."/>
            <person name="Goicoechea J."/>
            <person name="Angelova A."/>
            <person name="Jetty R."/>
            <person name="Kudrna D."/>
            <person name="Golser W."/>
            <person name="Rivera L."/>
            <person name="Zhang J."/>
            <person name="Wing R."/>
        </authorList>
    </citation>
    <scope>NUCLEOTIDE SEQUENCE</scope>
</reference>
<keyword evidence="5" id="KW-0378">Hydrolase</keyword>
<dbReference type="STRING" id="77586.A0A0D9WAF6"/>
<feature type="compositionally biased region" description="Low complexity" evidence="7">
    <location>
        <begin position="420"/>
        <end position="430"/>
    </location>
</feature>
<dbReference type="PROSITE" id="PS50802">
    <property type="entry name" value="OTU"/>
    <property type="match status" value="1"/>
</dbReference>
<keyword evidence="6" id="KW-0788">Thiol protease</keyword>
<dbReference type="Gene3D" id="1.20.1300.20">
    <property type="entry name" value="Peptidase C65 Otubain, subdomain 2"/>
    <property type="match status" value="1"/>
</dbReference>
<evidence type="ECO:0000256" key="7">
    <source>
        <dbReference type="SAM" id="MobiDB-lite"/>
    </source>
</evidence>
<evidence type="ECO:0000313" key="10">
    <source>
        <dbReference type="Proteomes" id="UP000032180"/>
    </source>
</evidence>
<dbReference type="eggNOG" id="KOG3991">
    <property type="taxonomic scope" value="Eukaryota"/>
</dbReference>
<evidence type="ECO:0000256" key="6">
    <source>
        <dbReference type="ARBA" id="ARBA00022807"/>
    </source>
</evidence>
<evidence type="ECO:0000256" key="2">
    <source>
        <dbReference type="ARBA" id="ARBA00012759"/>
    </source>
</evidence>
<dbReference type="Pfam" id="PF10275">
    <property type="entry name" value="Peptidase_C65"/>
    <property type="match status" value="1"/>
</dbReference>
<dbReference type="Proteomes" id="UP000032180">
    <property type="component" value="Chromosome 4"/>
</dbReference>
<dbReference type="InterPro" id="IPR019400">
    <property type="entry name" value="Peptidase_C65_otubain"/>
</dbReference>
<proteinExistence type="predicted"/>
<feature type="domain" description="OTU" evidence="8">
    <location>
        <begin position="195"/>
        <end position="488"/>
    </location>
</feature>
<dbReference type="GO" id="GO:0043130">
    <property type="term" value="F:ubiquitin binding"/>
    <property type="evidence" value="ECO:0007669"/>
    <property type="project" value="TreeGrafter"/>
</dbReference>
<dbReference type="SUPFAM" id="SSF54001">
    <property type="entry name" value="Cysteine proteinases"/>
    <property type="match status" value="1"/>
</dbReference>
<dbReference type="Gramene" id="LPERR04G23340.1">
    <property type="protein sequence ID" value="LPERR04G23340.1"/>
    <property type="gene ID" value="LPERR04G23340"/>
</dbReference>
<dbReference type="GO" id="GO:0004843">
    <property type="term" value="F:cysteine-type deubiquitinase activity"/>
    <property type="evidence" value="ECO:0007669"/>
    <property type="project" value="UniProtKB-EC"/>
</dbReference>
<feature type="region of interest" description="Disordered" evidence="7">
    <location>
        <begin position="376"/>
        <end position="403"/>
    </location>
</feature>
<reference evidence="9 10" key="1">
    <citation type="submission" date="2012-08" db="EMBL/GenBank/DDBJ databases">
        <title>Oryza genome evolution.</title>
        <authorList>
            <person name="Wing R.A."/>
        </authorList>
    </citation>
    <scope>NUCLEOTIDE SEQUENCE</scope>
</reference>
<name>A0A0D9WAF6_9ORYZ</name>
<dbReference type="GO" id="GO:0071108">
    <property type="term" value="P:protein K48-linked deubiquitination"/>
    <property type="evidence" value="ECO:0007669"/>
    <property type="project" value="TreeGrafter"/>
</dbReference>
<dbReference type="GO" id="GO:0006508">
    <property type="term" value="P:proteolysis"/>
    <property type="evidence" value="ECO:0007669"/>
    <property type="project" value="UniProtKB-KW"/>
</dbReference>
<evidence type="ECO:0000256" key="4">
    <source>
        <dbReference type="ARBA" id="ARBA00022786"/>
    </source>
</evidence>
<dbReference type="PANTHER" id="PTHR12931:SF15">
    <property type="entry name" value="UBIQUITIN THIOESTERASE OTUBAIN-LIKE"/>
    <property type="match status" value="1"/>
</dbReference>
<dbReference type="AlphaFoldDB" id="A0A0D9WAF6"/>
<evidence type="ECO:0000256" key="1">
    <source>
        <dbReference type="ARBA" id="ARBA00000707"/>
    </source>
</evidence>
<feature type="compositionally biased region" description="Low complexity" evidence="7">
    <location>
        <begin position="10"/>
        <end position="27"/>
    </location>
</feature>
<dbReference type="PANTHER" id="PTHR12931">
    <property type="entry name" value="UBIQUITIN THIOLESTERASE PROTEIN OTUB"/>
    <property type="match status" value="1"/>
</dbReference>